<dbReference type="PIRSF" id="PIRSF037736">
    <property type="entry name" value="SCO1"/>
    <property type="match status" value="1"/>
</dbReference>
<organism evidence="12 13">
    <name type="scientific">Synchytrium microbalum</name>
    <dbReference type="NCBI Taxonomy" id="1806994"/>
    <lineage>
        <taxon>Eukaryota</taxon>
        <taxon>Fungi</taxon>
        <taxon>Fungi incertae sedis</taxon>
        <taxon>Chytridiomycota</taxon>
        <taxon>Chytridiomycota incertae sedis</taxon>
        <taxon>Chytridiomycetes</taxon>
        <taxon>Synchytriales</taxon>
        <taxon>Synchytriaceae</taxon>
        <taxon>Synchytrium</taxon>
    </lineage>
</organism>
<dbReference type="GO" id="GO:0033617">
    <property type="term" value="P:mitochondrial respiratory chain complex IV assembly"/>
    <property type="evidence" value="ECO:0007669"/>
    <property type="project" value="TreeGrafter"/>
</dbReference>
<feature type="disulfide bond" description="Redox-active" evidence="10">
    <location>
        <begin position="127"/>
        <end position="131"/>
    </location>
</feature>
<accession>A0A507CGN6</accession>
<evidence type="ECO:0000259" key="11">
    <source>
        <dbReference type="PROSITE" id="PS51352"/>
    </source>
</evidence>
<proteinExistence type="inferred from homology"/>
<keyword evidence="7" id="KW-0472">Membrane</keyword>
<keyword evidence="3 9" id="KW-0479">Metal-binding</keyword>
<evidence type="ECO:0000256" key="4">
    <source>
        <dbReference type="ARBA" id="ARBA00022792"/>
    </source>
</evidence>
<keyword evidence="10" id="KW-1015">Disulfide bond</keyword>
<sequence>MQRRCLKASIQLLKQSTTCKRCSIPRRIHRGYSTQPPKQEAPRETSDFNRLAWNSVAAFATSSALLFAYFQYEQFAQSAKRDESKNVSVGKPLIGGPFALTDHFGKAVTSEDYKGKFVLLYFGYTFCPDVCPEELEKMAKVVDALDGDVSVGRDKVTPLFVSCDPRRDTPGIIKEYLAEYHPKFIGLTGTYDQIKQCAKAYRFYFSAPPNAADGKSVDYLVDHSIFFYLLDPEGKYVAHFGRSDAADTVAERVKDIILKYRSDLVK</sequence>
<dbReference type="GO" id="GO:0016531">
    <property type="term" value="F:copper chaperone activity"/>
    <property type="evidence" value="ECO:0007669"/>
    <property type="project" value="InterPro"/>
</dbReference>
<dbReference type="GO" id="GO:0005743">
    <property type="term" value="C:mitochondrial inner membrane"/>
    <property type="evidence" value="ECO:0007669"/>
    <property type="project" value="UniProtKB-SubCell"/>
</dbReference>
<dbReference type="Proteomes" id="UP000319731">
    <property type="component" value="Unassembled WGS sequence"/>
</dbReference>
<feature type="domain" description="Thioredoxin" evidence="11">
    <location>
        <begin position="87"/>
        <end position="259"/>
    </location>
</feature>
<dbReference type="Gene3D" id="3.40.30.10">
    <property type="entry name" value="Glutaredoxin"/>
    <property type="match status" value="1"/>
</dbReference>
<feature type="binding site" evidence="9">
    <location>
        <position position="131"/>
    </location>
    <ligand>
        <name>Cu cation</name>
        <dbReference type="ChEBI" id="CHEBI:23378"/>
    </ligand>
</feature>
<dbReference type="GO" id="GO:0005507">
    <property type="term" value="F:copper ion binding"/>
    <property type="evidence" value="ECO:0007669"/>
    <property type="project" value="InterPro"/>
</dbReference>
<evidence type="ECO:0000256" key="7">
    <source>
        <dbReference type="ARBA" id="ARBA00023136"/>
    </source>
</evidence>
<dbReference type="PANTHER" id="PTHR12151">
    <property type="entry name" value="ELECTRON TRANSPORT PROTIN SCO1/SENC FAMILY MEMBER"/>
    <property type="match status" value="1"/>
</dbReference>
<dbReference type="InterPro" id="IPR013766">
    <property type="entry name" value="Thioredoxin_domain"/>
</dbReference>
<dbReference type="CDD" id="cd02968">
    <property type="entry name" value="SCO"/>
    <property type="match status" value="1"/>
</dbReference>
<dbReference type="AlphaFoldDB" id="A0A507CGN6"/>
<dbReference type="PROSITE" id="PS51352">
    <property type="entry name" value="THIOREDOXIN_2"/>
    <property type="match status" value="1"/>
</dbReference>
<evidence type="ECO:0000256" key="9">
    <source>
        <dbReference type="PIRSR" id="PIRSR037736-1"/>
    </source>
</evidence>
<comment type="subcellular location">
    <subcellularLocation>
        <location evidence="1 8">Mitochondrion inner membrane</location>
    </subcellularLocation>
</comment>
<dbReference type="GO" id="GO:0006878">
    <property type="term" value="P:intracellular copper ion homeostasis"/>
    <property type="evidence" value="ECO:0007669"/>
    <property type="project" value="UniProtKB-UniRule"/>
</dbReference>
<feature type="binding site" evidence="9">
    <location>
        <position position="223"/>
    </location>
    <ligand>
        <name>Cu cation</name>
        <dbReference type="ChEBI" id="CHEBI:23378"/>
    </ligand>
</feature>
<name>A0A507CGN6_9FUNG</name>
<protein>
    <recommendedName>
        <fullName evidence="11">Thioredoxin domain-containing protein</fullName>
    </recommendedName>
</protein>
<reference evidence="12 13" key="1">
    <citation type="journal article" date="2019" name="Sci. Rep.">
        <title>Comparative genomics of chytrid fungi reveal insights into the obligate biotrophic and pathogenic lifestyle of Synchytrium endobioticum.</title>
        <authorList>
            <person name="van de Vossenberg B.T.L.H."/>
            <person name="Warris S."/>
            <person name="Nguyen H.D.T."/>
            <person name="van Gent-Pelzer M.P.E."/>
            <person name="Joly D.L."/>
            <person name="van de Geest H.C."/>
            <person name="Bonants P.J.M."/>
            <person name="Smith D.S."/>
            <person name="Levesque C.A."/>
            <person name="van der Lee T.A.J."/>
        </authorList>
    </citation>
    <scope>NUCLEOTIDE SEQUENCE [LARGE SCALE GENOMIC DNA]</scope>
    <source>
        <strain evidence="12 13">JEL517</strain>
    </source>
</reference>
<dbReference type="SUPFAM" id="SSF52833">
    <property type="entry name" value="Thioredoxin-like"/>
    <property type="match status" value="1"/>
</dbReference>
<dbReference type="GeneID" id="42002611"/>
<keyword evidence="6 8" id="KW-0496">Mitochondrion</keyword>
<feature type="binding site" evidence="9">
    <location>
        <position position="127"/>
    </location>
    <ligand>
        <name>Cu cation</name>
        <dbReference type="ChEBI" id="CHEBI:23378"/>
    </ligand>
</feature>
<evidence type="ECO:0000256" key="8">
    <source>
        <dbReference type="PIRNR" id="PIRNR037736"/>
    </source>
</evidence>
<evidence type="ECO:0000256" key="10">
    <source>
        <dbReference type="PIRSR" id="PIRSR603782-2"/>
    </source>
</evidence>
<evidence type="ECO:0000256" key="3">
    <source>
        <dbReference type="ARBA" id="ARBA00022723"/>
    </source>
</evidence>
<dbReference type="InterPro" id="IPR036249">
    <property type="entry name" value="Thioredoxin-like_sf"/>
</dbReference>
<dbReference type="InterPro" id="IPR017276">
    <property type="entry name" value="Synth_of_cyt-c-oxidase_Sco1/2"/>
</dbReference>
<evidence type="ECO:0000313" key="12">
    <source>
        <dbReference type="EMBL" id="TPX36683.1"/>
    </source>
</evidence>
<evidence type="ECO:0000256" key="1">
    <source>
        <dbReference type="ARBA" id="ARBA00004273"/>
    </source>
</evidence>
<evidence type="ECO:0000256" key="5">
    <source>
        <dbReference type="ARBA" id="ARBA00023008"/>
    </source>
</evidence>
<dbReference type="Pfam" id="PF02630">
    <property type="entry name" value="SCO1-SenC"/>
    <property type="match status" value="1"/>
</dbReference>
<dbReference type="FunFam" id="3.40.30.10:FF:000013">
    <property type="entry name" value="Blast:Protein SCO1 homolog, mitochondrial"/>
    <property type="match status" value="1"/>
</dbReference>
<comment type="caution">
    <text evidence="12">The sequence shown here is derived from an EMBL/GenBank/DDBJ whole genome shotgun (WGS) entry which is preliminary data.</text>
</comment>
<dbReference type="RefSeq" id="XP_031026897.1">
    <property type="nucleotide sequence ID" value="XM_031167314.1"/>
</dbReference>
<dbReference type="InterPro" id="IPR003782">
    <property type="entry name" value="SCO1/SenC"/>
</dbReference>
<comment type="similarity">
    <text evidence="2 8">Belongs to the SCO1/2 family.</text>
</comment>
<evidence type="ECO:0000256" key="2">
    <source>
        <dbReference type="ARBA" id="ARBA00010996"/>
    </source>
</evidence>
<dbReference type="STRING" id="1806994.A0A507CGN6"/>
<keyword evidence="5 9" id="KW-0186">Copper</keyword>
<evidence type="ECO:0000313" key="13">
    <source>
        <dbReference type="Proteomes" id="UP000319731"/>
    </source>
</evidence>
<keyword evidence="13" id="KW-1185">Reference proteome</keyword>
<dbReference type="OrthoDB" id="270009at2759"/>
<dbReference type="PANTHER" id="PTHR12151:SF5">
    <property type="entry name" value="AT19154P"/>
    <property type="match status" value="1"/>
</dbReference>
<keyword evidence="4 8" id="KW-0999">Mitochondrion inner membrane</keyword>
<gene>
    <name evidence="12" type="ORF">SmJEL517_g01386</name>
</gene>
<dbReference type="EMBL" id="QEAO01000004">
    <property type="protein sequence ID" value="TPX36683.1"/>
    <property type="molecule type" value="Genomic_DNA"/>
</dbReference>
<evidence type="ECO:0000256" key="6">
    <source>
        <dbReference type="ARBA" id="ARBA00023128"/>
    </source>
</evidence>